<accession>A0A2P1JXD6</accession>
<dbReference type="EMBL" id="MG962366">
    <property type="protein sequence ID" value="AVO24972.1"/>
    <property type="molecule type" value="Genomic_DNA"/>
</dbReference>
<protein>
    <submittedName>
        <fullName evidence="2">Uncharacterized protein</fullName>
    </submittedName>
</protein>
<dbReference type="RefSeq" id="YP_010059053.1">
    <property type="nucleotide sequence ID" value="NC_054724.1"/>
</dbReference>
<keyword evidence="3" id="KW-1185">Reference proteome</keyword>
<name>A0A2P1JXD6_9CAUD</name>
<evidence type="ECO:0000256" key="1">
    <source>
        <dbReference type="SAM" id="MobiDB-lite"/>
    </source>
</evidence>
<feature type="region of interest" description="Disordered" evidence="1">
    <location>
        <begin position="1"/>
        <end position="32"/>
    </location>
</feature>
<proteinExistence type="predicted"/>
<evidence type="ECO:0000313" key="2">
    <source>
        <dbReference type="EMBL" id="AVO24972.1"/>
    </source>
</evidence>
<reference evidence="3" key="1">
    <citation type="submission" date="2018-02" db="EMBL/GenBank/DDBJ databases">
        <authorList>
            <person name="Cohen D.B."/>
            <person name="Kent A.D."/>
        </authorList>
    </citation>
    <scope>NUCLEOTIDE SEQUENCE [LARGE SCALE GENOMIC DNA]</scope>
</reference>
<dbReference type="GeneID" id="64766284"/>
<sequence length="44" mass="4841">MNGGTVPVGDENGKLTEPRFPPRLSIQEIDPDPGYVELFEQALN</sequence>
<evidence type="ECO:0000313" key="3">
    <source>
        <dbReference type="Proteomes" id="UP000241290"/>
    </source>
</evidence>
<organism evidence="2 3">
    <name type="scientific">Rhodococcus phage Finch</name>
    <dbReference type="NCBI Taxonomy" id="2094144"/>
    <lineage>
        <taxon>Viruses</taxon>
        <taxon>Duplodnaviria</taxon>
        <taxon>Heunggongvirae</taxon>
        <taxon>Uroviricota</taxon>
        <taxon>Caudoviricetes</taxon>
        <taxon>Finchvirus</taxon>
        <taxon>Finchvirus finch</taxon>
    </lineage>
</organism>
<dbReference type="Proteomes" id="UP000241290">
    <property type="component" value="Genome"/>
</dbReference>
<gene>
    <name evidence="2" type="primary">31</name>
    <name evidence="2" type="ORF">SEA_FINCH_31</name>
</gene>
<dbReference type="KEGG" id="vg:64766284"/>